<comment type="caution">
    <text evidence="2">The sequence shown here is derived from an EMBL/GenBank/DDBJ whole genome shotgun (WGS) entry which is preliminary data.</text>
</comment>
<evidence type="ECO:0000256" key="1">
    <source>
        <dbReference type="SAM" id="Phobius"/>
    </source>
</evidence>
<dbReference type="STRING" id="1797725.A3A49_00845"/>
<protein>
    <recommendedName>
        <fullName evidence="4">DUF3352 domain-containing protein</fullName>
    </recommendedName>
</protein>
<organism evidence="2 3">
    <name type="scientific">Candidatus Curtissbacteria bacterium RIFCSPLOWO2_01_FULL_38_11b</name>
    <dbReference type="NCBI Taxonomy" id="1797725"/>
    <lineage>
        <taxon>Bacteria</taxon>
        <taxon>Candidatus Curtissiibacteriota</taxon>
    </lineage>
</organism>
<proteinExistence type="predicted"/>
<gene>
    <name evidence="2" type="ORF">A3A49_00845</name>
</gene>
<evidence type="ECO:0000313" key="2">
    <source>
        <dbReference type="EMBL" id="OGD97064.1"/>
    </source>
</evidence>
<dbReference type="Proteomes" id="UP000176740">
    <property type="component" value="Unassembled WGS sequence"/>
</dbReference>
<evidence type="ECO:0000313" key="3">
    <source>
        <dbReference type="Proteomes" id="UP000176740"/>
    </source>
</evidence>
<evidence type="ECO:0008006" key="4">
    <source>
        <dbReference type="Google" id="ProtNLM"/>
    </source>
</evidence>
<keyword evidence="1" id="KW-1133">Transmembrane helix</keyword>
<reference evidence="2 3" key="1">
    <citation type="journal article" date="2016" name="Nat. Commun.">
        <title>Thousands of microbial genomes shed light on interconnected biogeochemical processes in an aquifer system.</title>
        <authorList>
            <person name="Anantharaman K."/>
            <person name="Brown C.T."/>
            <person name="Hug L.A."/>
            <person name="Sharon I."/>
            <person name="Castelle C.J."/>
            <person name="Probst A.J."/>
            <person name="Thomas B.C."/>
            <person name="Singh A."/>
            <person name="Wilkins M.J."/>
            <person name="Karaoz U."/>
            <person name="Brodie E.L."/>
            <person name="Williams K.H."/>
            <person name="Hubbard S.S."/>
            <person name="Banfield J.F."/>
        </authorList>
    </citation>
    <scope>NUCLEOTIDE SEQUENCE [LARGE SCALE GENOMIC DNA]</scope>
</reference>
<dbReference type="EMBL" id="MFBO01000039">
    <property type="protein sequence ID" value="OGD97064.1"/>
    <property type="molecule type" value="Genomic_DNA"/>
</dbReference>
<name>A0A1F5GZ40_9BACT</name>
<keyword evidence="1" id="KW-0472">Membrane</keyword>
<dbReference type="AlphaFoldDB" id="A0A1F5GZ40"/>
<accession>A0A1F5GZ40</accession>
<keyword evidence="1" id="KW-0812">Transmembrane</keyword>
<feature type="transmembrane region" description="Helical" evidence="1">
    <location>
        <begin position="6"/>
        <end position="24"/>
    </location>
</feature>
<sequence>MKLKPHLLGILVILLTALIIFFYFSTRLLNKSTFTLDSKENKFTISLRLKEKQKKDLFEILDQLSIPQNVLNGINFQLDATSSAALVYLTPITADIKINNYSINFNGHISHSPFDQTLSEEFVKAPKSSNLIMFAPNLLDFILNGRTPTTRFGESIIKKTNYPQNLINWFKLNFNDKNGQYLFVFGKNADFALLTKKDNINLYALEDIKVNEQDPSQYKEETRSNINYHLLNIAQSQNESSQTLTFFLNGKWTIFASSREAAFDVSDSLNSESDFIEFPNHNIDTDTQLAVFVLNEDKYPINQNSINFMLGEEFNAQKNNQKIINTIDAIERIQLILKGDKFSGLIKVK</sequence>